<reference evidence="6 7" key="1">
    <citation type="submission" date="2019-07" db="EMBL/GenBank/DDBJ databases">
        <authorList>
            <person name="Kim J.K."/>
            <person name="Cheong H.-M."/>
            <person name="Choi Y."/>
            <person name="Hwang K.J."/>
            <person name="Lee S."/>
            <person name="Choi C."/>
        </authorList>
    </citation>
    <scope>NUCLEOTIDE SEQUENCE [LARGE SCALE GENOMIC DNA]</scope>
    <source>
        <strain evidence="6 7">KS 22</strain>
    </source>
</reference>
<dbReference type="GO" id="GO:0030246">
    <property type="term" value="F:carbohydrate binding"/>
    <property type="evidence" value="ECO:0007669"/>
    <property type="project" value="InterPro"/>
</dbReference>
<comment type="similarity">
    <text evidence="1">Belongs to the glycosyl hydrolase 3 family.</text>
</comment>
<dbReference type="InterPro" id="IPR013783">
    <property type="entry name" value="Ig-like_fold"/>
</dbReference>
<protein>
    <submittedName>
        <fullName evidence="6">Carbohydrate-binding protein</fullName>
    </submittedName>
</protein>
<dbReference type="CDD" id="cd04084">
    <property type="entry name" value="CBM6_xylanase-like"/>
    <property type="match status" value="1"/>
</dbReference>
<dbReference type="Gene3D" id="2.60.120.260">
    <property type="entry name" value="Galactose-binding domain-like"/>
    <property type="match status" value="1"/>
</dbReference>
<dbReference type="InterPro" id="IPR036962">
    <property type="entry name" value="Glyco_hydro_3_N_sf"/>
</dbReference>
<evidence type="ECO:0000259" key="4">
    <source>
        <dbReference type="SMART" id="SM00606"/>
    </source>
</evidence>
<dbReference type="AlphaFoldDB" id="A0A7G5C439"/>
<dbReference type="InterPro" id="IPR005084">
    <property type="entry name" value="CBM6"/>
</dbReference>
<dbReference type="InterPro" id="IPR026891">
    <property type="entry name" value="Fn3-like"/>
</dbReference>
<dbReference type="KEGG" id="cchl:FPL14_24455"/>
<dbReference type="InterPro" id="IPR050288">
    <property type="entry name" value="Cellulose_deg_GH3"/>
</dbReference>
<accession>A0A7G5C439</accession>
<dbReference type="Pfam" id="PF03422">
    <property type="entry name" value="CBM_6"/>
    <property type="match status" value="1"/>
</dbReference>
<gene>
    <name evidence="6" type="ORF">FPL14_24455</name>
</gene>
<dbReference type="Proteomes" id="UP000515679">
    <property type="component" value="Chromosome"/>
</dbReference>
<sequence>MATAIDVTDSTGAIKFKTQVGGPYHGMPLFDGKPEHLEAYVDAYFAYTGIEGPAVYVTGTRNIYELKRGINAGRNIPGALSAEDNVQGVSTDFPSMLAIGQSWNKDLVTKIGDVIGREKIRKLSSKQGVANIMDSTSTNRSSKTVAFSVITDLRINPLSGRFDENYGEDPYLVSTMVDKMASSLSGINDPISNNGFWVRAIVGTKHLSVYNSQWYRQFASNYASARSIFDYHIKGIVRGFESGSVSGAMSSFGRTNGIPNIISSYNIFANQLAKYGMYTSPDYEADEILFSSTTNGALSNGYDSSYAPGRSHSTVLQILAHTNAGRPHKYSESDVTDLVDAVQTGLYGVTVSDLIEAARPHVKAMVRAGLFNEVDSNGFANYYPFINWTREVDTSTVDYTLPEHQAVAQQAARESIVLLKNYNNALPLSKDAKIQLTGIYANTRFKNQYSVSNTPSASETVRDTGYTPLQAILKTVTDPSNVKFDTGNAIFALKAVKNGQYVSTTDAESGDGLSAAAIALGINEQFSFYDWGQEGFSLQAKSNELWVAYSTSTREISNTDRTKLAVNENTWGNDDLFGSSSSLPPVWRSISNSDGTQSFIVDSYSTEYSADFPYSLYAKGRYIKVEDHGNLMGEDKTVGNTSNLANPDASTKFNVEVVKELGADAEAWADSDAKYAIVFVGANVKHSASEGKDRSSLQMGNSDYELIKKVARAFKKVGKKTIVVVETNFPVIMEDIQNDTNVDAIVYQPYGGQYDGKALAEILFGDVAPTGKLTSTWYANMEALPSISKYSIPEGFTTTLHQIDPRFTKDMTNADPIGSRLTYLYTDAQVTYEFGYGLTYSTFRYSNFKAPSSNDGSPFRASVNVQNTGLVKTSEVVQLYINNSISEYGDVTPNKLLVSYEKVELEPGESKNVILHVNPMDFKIWDVNRSDYIVETGEYRLMVGASSTKINCTRSIEIVGDSLLTLDPFTAFNLFDRSFNAHEVTYNEISKVRTVENLKSDKVVGGYYSVTSKGAGSWVAIPKVKMDNATGVTAKVASMANGGTFSLHADSPDHEAFATISVPSTEKVTQPITLGTIVQELGYLDVTSKFNMDLSGIHDIYVVFHEQDIRVDNLAFSFKEQAEM</sequence>
<dbReference type="InterPro" id="IPR002772">
    <property type="entry name" value="Glyco_hydro_3_C"/>
</dbReference>
<dbReference type="GO" id="GO:0005975">
    <property type="term" value="P:carbohydrate metabolic process"/>
    <property type="evidence" value="ECO:0007669"/>
    <property type="project" value="InterPro"/>
</dbReference>
<dbReference type="RefSeq" id="WP_182300206.1">
    <property type="nucleotide sequence ID" value="NZ_CP041969.1"/>
</dbReference>
<dbReference type="EMBL" id="CP041969">
    <property type="protein sequence ID" value="QMV43973.1"/>
    <property type="molecule type" value="Genomic_DNA"/>
</dbReference>
<keyword evidence="2" id="KW-0732">Signal</keyword>
<organism evidence="6 7">
    <name type="scientific">Cohnella cholangitidis</name>
    <dbReference type="NCBI Taxonomy" id="2598458"/>
    <lineage>
        <taxon>Bacteria</taxon>
        <taxon>Bacillati</taxon>
        <taxon>Bacillota</taxon>
        <taxon>Bacilli</taxon>
        <taxon>Bacillales</taxon>
        <taxon>Paenibacillaceae</taxon>
        <taxon>Cohnella</taxon>
    </lineage>
</organism>
<evidence type="ECO:0000259" key="5">
    <source>
        <dbReference type="SMART" id="SM01217"/>
    </source>
</evidence>
<dbReference type="SUPFAM" id="SSF52279">
    <property type="entry name" value="Beta-D-glucan exohydrolase, C-terminal domain"/>
    <property type="match status" value="1"/>
</dbReference>
<keyword evidence="7" id="KW-1185">Reference proteome</keyword>
<dbReference type="InterPro" id="IPR006584">
    <property type="entry name" value="Cellulose-bd_IV"/>
</dbReference>
<dbReference type="SMART" id="SM01217">
    <property type="entry name" value="Fn3_like"/>
    <property type="match status" value="1"/>
</dbReference>
<dbReference type="GO" id="GO:0004553">
    <property type="term" value="F:hydrolase activity, hydrolyzing O-glycosyl compounds"/>
    <property type="evidence" value="ECO:0007669"/>
    <property type="project" value="InterPro"/>
</dbReference>
<dbReference type="Gene3D" id="3.20.20.300">
    <property type="entry name" value="Glycoside hydrolase, family 3, N-terminal domain"/>
    <property type="match status" value="1"/>
</dbReference>
<dbReference type="InterPro" id="IPR036881">
    <property type="entry name" value="Glyco_hydro_3_C_sf"/>
</dbReference>
<dbReference type="PANTHER" id="PTHR42715">
    <property type="entry name" value="BETA-GLUCOSIDASE"/>
    <property type="match status" value="1"/>
</dbReference>
<proteinExistence type="inferred from homology"/>
<dbReference type="Pfam" id="PF01915">
    <property type="entry name" value="Glyco_hydro_3_C"/>
    <property type="match status" value="1"/>
</dbReference>
<dbReference type="Gene3D" id="3.40.50.1700">
    <property type="entry name" value="Glycoside hydrolase family 3 C-terminal domain"/>
    <property type="match status" value="2"/>
</dbReference>
<evidence type="ECO:0000256" key="2">
    <source>
        <dbReference type="ARBA" id="ARBA00022729"/>
    </source>
</evidence>
<evidence type="ECO:0000313" key="7">
    <source>
        <dbReference type="Proteomes" id="UP000515679"/>
    </source>
</evidence>
<dbReference type="PANTHER" id="PTHR42715:SF10">
    <property type="entry name" value="BETA-GLUCOSIDASE"/>
    <property type="match status" value="1"/>
</dbReference>
<evidence type="ECO:0000256" key="1">
    <source>
        <dbReference type="ARBA" id="ARBA00005336"/>
    </source>
</evidence>
<evidence type="ECO:0000256" key="3">
    <source>
        <dbReference type="ARBA" id="ARBA00022801"/>
    </source>
</evidence>
<dbReference type="InterPro" id="IPR008979">
    <property type="entry name" value="Galactose-bd-like_sf"/>
</dbReference>
<keyword evidence="3" id="KW-0378">Hydrolase</keyword>
<dbReference type="SMART" id="SM00606">
    <property type="entry name" value="CBD_IV"/>
    <property type="match status" value="1"/>
</dbReference>
<dbReference type="SUPFAM" id="SSF49785">
    <property type="entry name" value="Galactose-binding domain-like"/>
    <property type="match status" value="1"/>
</dbReference>
<dbReference type="Pfam" id="PF14310">
    <property type="entry name" value="Fn3-like"/>
    <property type="match status" value="1"/>
</dbReference>
<dbReference type="InterPro" id="IPR017853">
    <property type="entry name" value="GH"/>
</dbReference>
<evidence type="ECO:0000313" key="6">
    <source>
        <dbReference type="EMBL" id="QMV43973.1"/>
    </source>
</evidence>
<feature type="domain" description="Fibronectin type III-like" evidence="5">
    <location>
        <begin position="875"/>
        <end position="947"/>
    </location>
</feature>
<dbReference type="Gene3D" id="2.60.40.10">
    <property type="entry name" value="Immunoglobulins"/>
    <property type="match status" value="1"/>
</dbReference>
<dbReference type="SUPFAM" id="SSF51445">
    <property type="entry name" value="(Trans)glycosidases"/>
    <property type="match status" value="1"/>
</dbReference>
<name>A0A7G5C439_9BACL</name>
<feature type="domain" description="Cellulose binding type IV" evidence="4">
    <location>
        <begin position="982"/>
        <end position="1118"/>
    </location>
</feature>